<sequence length="994" mass="108228">MSDTSDSANPSSPGYMSDSSEPYSPSSPSSVSLPSDEEARTVAENRTKSMHDVISRSEPAVISISSGSSSGGVSPVAGRATPVVSGPTPAFRQRLRELRHEHLASAVRLNPPPNAPIGLDIQPLAEVAWLDSFDQLDGPFIGSTDGSLHVYRRRSPMASGPSSGFGDAEHHPENPILEEVGLLRPFPLYVEEDLPVGPTESYLTPEVSYGPLNAAPDADWLKAARQHDYPGVGRELYAFPPGYELVVPADDARITAPPPGHIGLYSYHLDFGLRFPLDPTLAKFLKAFNVCLAQLHPFAIRTLVCYLWVVRFKGFPETLSLCKRLHCIRSSDNKEGSIGWFTTYTARGKMTCLGNPTGQRDWKGRFFWLRVPADFPLPRSFVSPNGKMEGVEVLVGHNLEDAAYEWFDSVVKRDANGKDVGRAPKNWLPQSMYILRNDVLSAMHLCNTHPHGRQHLDMSSLGLTADGTPQTNEPAEDPANAYRTIADVVGGRRASSRRTVRGGSSAASRTARGGGSVASRTSRGGGSAGVTAGASTSTPRSAPVSRATPSISASARLGQTTRGGGNIAGQRRPRPETESVSVDVTRTAADQLQSAHPDQVVNSSISEQVEIVTEEQDVPFVQRPGKRICTGEGSRSQEQAQASAPANQSTASLPTSSAALAAYLEEQLRLPESSVPAFVNIRNGEFLEKEAIDVRPAVNPELAACFSPAPISDDIFVPHWDVRANESLYASFPEKGGTLAYRMLKGLTLPADRPLERVYTPGANAYQKVLEAGVAVKELCDFFFFYQRKHDEHLALLEEKDRQIRDLTLENERASSSLTIANANVQTISVERDNLASEVVALRLTGENLAKAQAEVEAERKRTEDLAEQLSFVEQRHADELAELRLSVQKEVAAAVREFCRSDAQYALLTQRYDGGWKAASLIIKHKYPQFDWSLIEEDWLAGLHLTILKELREAEAAEGHAVEPSDVPDFCVENTHPGDLPFSDEDDVAGNDE</sequence>
<evidence type="ECO:0000313" key="3">
    <source>
        <dbReference type="Proteomes" id="UP000813463"/>
    </source>
</evidence>
<feature type="coiled-coil region" evidence="1">
    <location>
        <begin position="842"/>
        <end position="876"/>
    </location>
</feature>
<name>A0ABM3R8V4_SPIOL</name>
<dbReference type="Proteomes" id="UP000813463">
    <property type="component" value="Chromosome 2"/>
</dbReference>
<proteinExistence type="predicted"/>
<dbReference type="GeneID" id="130467532"/>
<evidence type="ECO:0000256" key="1">
    <source>
        <dbReference type="SAM" id="Coils"/>
    </source>
</evidence>
<feature type="compositionally biased region" description="Low complexity" evidence="2">
    <location>
        <begin position="59"/>
        <end position="78"/>
    </location>
</feature>
<dbReference type="PANTHER" id="PTHR31099">
    <property type="entry name" value="OS06G0165300 PROTEIN"/>
    <property type="match status" value="1"/>
</dbReference>
<feature type="region of interest" description="Disordered" evidence="2">
    <location>
        <begin position="1"/>
        <end position="88"/>
    </location>
</feature>
<feature type="compositionally biased region" description="Polar residues" evidence="2">
    <location>
        <begin position="633"/>
        <end position="648"/>
    </location>
</feature>
<evidence type="ECO:0008006" key="5">
    <source>
        <dbReference type="Google" id="ProtNLM"/>
    </source>
</evidence>
<feature type="compositionally biased region" description="Basic and acidic residues" evidence="2">
    <location>
        <begin position="37"/>
        <end position="55"/>
    </location>
</feature>
<feature type="compositionally biased region" description="Acidic residues" evidence="2">
    <location>
        <begin position="983"/>
        <end position="994"/>
    </location>
</feature>
<feature type="compositionally biased region" description="Polar residues" evidence="2">
    <location>
        <begin position="1"/>
        <end position="14"/>
    </location>
</feature>
<gene>
    <name evidence="4" type="primary">LOC130467532</name>
</gene>
<feature type="compositionally biased region" description="Low complexity" evidence="2">
    <location>
        <begin position="529"/>
        <end position="538"/>
    </location>
</feature>
<reference evidence="4" key="2">
    <citation type="submission" date="2025-08" db="UniProtKB">
        <authorList>
            <consortium name="RefSeq"/>
        </authorList>
    </citation>
    <scope>IDENTIFICATION</scope>
    <source>
        <tissue evidence="4">Leaf</tissue>
    </source>
</reference>
<feature type="region of interest" description="Disordered" evidence="2">
    <location>
        <begin position="960"/>
        <end position="994"/>
    </location>
</feature>
<evidence type="ECO:0000256" key="2">
    <source>
        <dbReference type="SAM" id="MobiDB-lite"/>
    </source>
</evidence>
<feature type="region of interest" description="Disordered" evidence="2">
    <location>
        <begin position="623"/>
        <end position="652"/>
    </location>
</feature>
<accession>A0ABM3R8V4</accession>
<reference evidence="3" key="1">
    <citation type="journal article" date="2021" name="Nat. Commun.">
        <title>Genomic analyses provide insights into spinach domestication and the genetic basis of agronomic traits.</title>
        <authorList>
            <person name="Cai X."/>
            <person name="Sun X."/>
            <person name="Xu C."/>
            <person name="Sun H."/>
            <person name="Wang X."/>
            <person name="Ge C."/>
            <person name="Zhang Z."/>
            <person name="Wang Q."/>
            <person name="Fei Z."/>
            <person name="Jiao C."/>
            <person name="Wang Q."/>
        </authorList>
    </citation>
    <scope>NUCLEOTIDE SEQUENCE [LARGE SCALE GENOMIC DNA]</scope>
    <source>
        <strain evidence="3">cv. Varoflay</strain>
    </source>
</reference>
<dbReference type="PANTHER" id="PTHR31099:SF28">
    <property type="entry name" value="F5J5.12"/>
    <property type="match status" value="1"/>
</dbReference>
<feature type="region of interest" description="Disordered" evidence="2">
    <location>
        <begin position="153"/>
        <end position="172"/>
    </location>
</feature>
<evidence type="ECO:0000313" key="4">
    <source>
        <dbReference type="RefSeq" id="XP_056692043.1"/>
    </source>
</evidence>
<feature type="compositionally biased region" description="Low complexity" evidence="2">
    <location>
        <begin position="17"/>
        <end position="34"/>
    </location>
</feature>
<keyword evidence="3" id="KW-1185">Reference proteome</keyword>
<keyword evidence="1" id="KW-0175">Coiled coil</keyword>
<feature type="compositionally biased region" description="Polar residues" evidence="2">
    <location>
        <begin position="547"/>
        <end position="560"/>
    </location>
</feature>
<feature type="coiled-coil region" evidence="1">
    <location>
        <begin position="790"/>
        <end position="817"/>
    </location>
</feature>
<protein>
    <recommendedName>
        <fullName evidence="5">Aminotransferase-like plant mobile domain-containing protein</fullName>
    </recommendedName>
</protein>
<feature type="region of interest" description="Disordered" evidence="2">
    <location>
        <begin position="453"/>
        <end position="583"/>
    </location>
</feature>
<dbReference type="RefSeq" id="XP_056692043.1">
    <property type="nucleotide sequence ID" value="XM_056836065.1"/>
</dbReference>
<organism evidence="3 4">
    <name type="scientific">Spinacia oleracea</name>
    <name type="common">Spinach</name>
    <dbReference type="NCBI Taxonomy" id="3562"/>
    <lineage>
        <taxon>Eukaryota</taxon>
        <taxon>Viridiplantae</taxon>
        <taxon>Streptophyta</taxon>
        <taxon>Embryophyta</taxon>
        <taxon>Tracheophyta</taxon>
        <taxon>Spermatophyta</taxon>
        <taxon>Magnoliopsida</taxon>
        <taxon>eudicotyledons</taxon>
        <taxon>Gunneridae</taxon>
        <taxon>Pentapetalae</taxon>
        <taxon>Caryophyllales</taxon>
        <taxon>Chenopodiaceae</taxon>
        <taxon>Chenopodioideae</taxon>
        <taxon>Anserineae</taxon>
        <taxon>Spinacia</taxon>
    </lineage>
</organism>